<dbReference type="PANTHER" id="PTHR21727:SF0">
    <property type="entry name" value="MRNA (2'-O-METHYLADENOSINE-N(6)-)-METHYLTRANSFERASE"/>
    <property type="match status" value="1"/>
</dbReference>
<evidence type="ECO:0000313" key="2">
    <source>
        <dbReference type="EMBL" id="QBK88560.1"/>
    </source>
</evidence>
<evidence type="ECO:0000259" key="1">
    <source>
        <dbReference type="Pfam" id="PF12237"/>
    </source>
</evidence>
<dbReference type="Pfam" id="PF12237">
    <property type="entry name" value="PCIF1_WW"/>
    <property type="match status" value="1"/>
</dbReference>
<accession>A0A481YZY3</accession>
<name>A0A481YZY3_9VIRU</name>
<dbReference type="GO" id="GO:0016422">
    <property type="term" value="F:mRNA (2'-O-methyladenosine-N6-)-methyltransferase activity"/>
    <property type="evidence" value="ECO:0007669"/>
    <property type="project" value="InterPro"/>
</dbReference>
<reference evidence="2" key="1">
    <citation type="journal article" date="2019" name="MBio">
        <title>Virus Genomes from Deep Sea Sediments Expand the Ocean Megavirome and Support Independent Origins of Viral Gigantism.</title>
        <authorList>
            <person name="Backstrom D."/>
            <person name="Yutin N."/>
            <person name="Jorgensen S.L."/>
            <person name="Dharamshi J."/>
            <person name="Homa F."/>
            <person name="Zaremba-Niedwiedzka K."/>
            <person name="Spang A."/>
            <person name="Wolf Y.I."/>
            <person name="Koonin E.V."/>
            <person name="Ettema T.J."/>
        </authorList>
    </citation>
    <scope>NUCLEOTIDE SEQUENCE</scope>
</reference>
<organism evidence="2">
    <name type="scientific">Mimivirus LCMiAC01</name>
    <dbReference type="NCBI Taxonomy" id="2506608"/>
    <lineage>
        <taxon>Viruses</taxon>
        <taxon>Varidnaviria</taxon>
        <taxon>Bamfordvirae</taxon>
        <taxon>Nucleocytoviricota</taxon>
        <taxon>Megaviricetes</taxon>
        <taxon>Imitervirales</taxon>
        <taxon>Mimiviridae</taxon>
        <taxon>Klosneuvirinae</taxon>
    </lineage>
</organism>
<dbReference type="GO" id="GO:0099122">
    <property type="term" value="F:RNA polymerase II C-terminal domain binding"/>
    <property type="evidence" value="ECO:0007669"/>
    <property type="project" value="InterPro"/>
</dbReference>
<dbReference type="InterPro" id="IPR039881">
    <property type="entry name" value="PCIF1-like"/>
</dbReference>
<dbReference type="InterPro" id="IPR022035">
    <property type="entry name" value="PCIF1_WW"/>
</dbReference>
<gene>
    <name evidence="2" type="ORF">LCMiAC01_02370</name>
</gene>
<feature type="domain" description="PCIF1 WW" evidence="1">
    <location>
        <begin position="185"/>
        <end position="326"/>
    </location>
</feature>
<dbReference type="PANTHER" id="PTHR21727">
    <property type="entry name" value="PHOSPHORYLATED CTD INTERACTING FACTOR 1"/>
    <property type="match status" value="1"/>
</dbReference>
<protein>
    <submittedName>
        <fullName evidence="2">Phosphorylated ctd interacting factor 1 ww domain protein</fullName>
    </submittedName>
</protein>
<proteinExistence type="predicted"/>
<dbReference type="EMBL" id="MK500392">
    <property type="protein sequence ID" value="QBK88560.1"/>
    <property type="molecule type" value="Genomic_DNA"/>
</dbReference>
<sequence>MGDKYITYKDDNLEFIYHNKIYDIDDINPLLEQYRENILNKIQAKFKKIVKKYIDEKYIKGKHDADRILEAMMARYIMTLLSKENNSDPVIPNSSSDYTSLKEDLRVKLRKDKSIDKDKREHIINKIIKKLKLDELLNDGVNDIRAYYRLSKEYAKNKNKKVIKSRKNQYVSLNYDGDIVDVYDKLYHKMVNRYKGSSDYDLDMLAWCLIKRYIMLKSYTLQLAVHPNTMKELKKCYNTRFELFGSVLNTYHTKYCSLFYDIEKYFGSYGSFFSFKPIKGSYSMNPPFDDMLIKHASERMIEALNKSKKQISIIIWIPVWDDKGKEYLAKHCVGYKKRPSGIFKGYPGLDVIENSKMLQYKKIVCLKDMSYFDYMWYRKRTAAHTYVLVIQNKGTFNKECIDGLDLKKK</sequence>